<dbReference type="Proteomes" id="UP000308886">
    <property type="component" value="Unassembled WGS sequence"/>
</dbReference>
<proteinExistence type="predicted"/>
<sequence>MVEKVEIQVEKCVIGALLIDSNAYSEISDILSTDDFESPVWREIYTTIATLANEGKTADMLTVAQILTGKIEFIEIACISESVATSAMVREHALQLREISDKRKIWQLCTALAAEAKNPTVTADEIREKLQGALQEGIPAGVRSFRDILKDVNSTVEKNLAGGEKSGISTGWPYIDEKGRFRLGNLVIIAGDTSQGKTAFALSIAKFAASTGTPTTFYSLEMTSQELGTRVISMHSGIRSLDIATRPLAEHDIKKIDEAATRLCDIPLYIDERSTSRLENIMGSIRRLVKRFGVRLVFVDYLQILGISDKGVNREQQLADAARKLKNLAKDLNIVIVALSQLNRNIENPEPSKDRVRDSAQIVDACDILLMVYRPEFYGRKYSGEYANVDTHNTAQIKLEKGRNMGVGSWICGFVPELTMFYPLDRVPYITEEKKKTGYFANI</sequence>
<gene>
    <name evidence="1" type="ORF">E5358_08415</name>
</gene>
<accession>A0AC61QQ16</accession>
<organism evidence="1 2">
    <name type="scientific">Palleniella muris</name>
    <dbReference type="NCBI Taxonomy" id="3038145"/>
    <lineage>
        <taxon>Bacteria</taxon>
        <taxon>Pseudomonadati</taxon>
        <taxon>Bacteroidota</taxon>
        <taxon>Bacteroidia</taxon>
        <taxon>Bacteroidales</taxon>
        <taxon>Prevotellaceae</taxon>
        <taxon>Palleniella</taxon>
    </lineage>
</organism>
<evidence type="ECO:0000313" key="1">
    <source>
        <dbReference type="EMBL" id="TGX82073.1"/>
    </source>
</evidence>
<keyword evidence="2" id="KW-1185">Reference proteome</keyword>
<comment type="caution">
    <text evidence="1">The sequence shown here is derived from an EMBL/GenBank/DDBJ whole genome shotgun (WGS) entry which is preliminary data.</text>
</comment>
<protein>
    <submittedName>
        <fullName evidence="1">Uncharacterized protein</fullName>
    </submittedName>
</protein>
<name>A0AC61QQ16_9BACT</name>
<reference evidence="1" key="1">
    <citation type="submission" date="2019-04" db="EMBL/GenBank/DDBJ databases">
        <title>Microbes associate with the intestines of laboratory mice.</title>
        <authorList>
            <person name="Navarre W."/>
            <person name="Wong E."/>
            <person name="Huang K."/>
            <person name="Tropini C."/>
            <person name="Ng K."/>
            <person name="Yu B."/>
        </authorList>
    </citation>
    <scope>NUCLEOTIDE SEQUENCE</scope>
    <source>
        <strain evidence="1">NM73_A23</strain>
    </source>
</reference>
<evidence type="ECO:0000313" key="2">
    <source>
        <dbReference type="Proteomes" id="UP000308886"/>
    </source>
</evidence>
<dbReference type="EMBL" id="SRZC01000012">
    <property type="protein sequence ID" value="TGX82073.1"/>
    <property type="molecule type" value="Genomic_DNA"/>
</dbReference>